<dbReference type="GO" id="GO:0034039">
    <property type="term" value="F:8-oxo-7,8-dihydroguanine DNA N-glycosylase activity"/>
    <property type="evidence" value="ECO:0007669"/>
    <property type="project" value="TreeGrafter"/>
</dbReference>
<name>A0A915YJ53_9BACT</name>
<evidence type="ECO:0000256" key="5">
    <source>
        <dbReference type="ARBA" id="ARBA00022023"/>
    </source>
</evidence>
<dbReference type="Pfam" id="PF00633">
    <property type="entry name" value="HHH"/>
    <property type="match status" value="1"/>
</dbReference>
<dbReference type="CDD" id="cd00056">
    <property type="entry name" value="ENDO3c"/>
    <property type="match status" value="1"/>
</dbReference>
<dbReference type="InterPro" id="IPR011257">
    <property type="entry name" value="DNA_glycosylase"/>
</dbReference>
<dbReference type="PANTHER" id="PTHR42944:SF1">
    <property type="entry name" value="ADENINE DNA GLYCOSYLASE"/>
    <property type="match status" value="1"/>
</dbReference>
<keyword evidence="7" id="KW-0479">Metal-binding</keyword>
<keyword evidence="6" id="KW-0004">4Fe-4S</keyword>
<dbReference type="Gene3D" id="1.10.340.30">
    <property type="entry name" value="Hypothetical protein, domain 2"/>
    <property type="match status" value="1"/>
</dbReference>
<dbReference type="GO" id="GO:0046872">
    <property type="term" value="F:metal ion binding"/>
    <property type="evidence" value="ECO:0007669"/>
    <property type="project" value="UniProtKB-UniRule"/>
</dbReference>
<dbReference type="GO" id="GO:0000701">
    <property type="term" value="F:purine-specific mismatch base pair DNA N-glycosylase activity"/>
    <property type="evidence" value="ECO:0007669"/>
    <property type="project" value="UniProtKB-EC"/>
</dbReference>
<dbReference type="InterPro" id="IPR005760">
    <property type="entry name" value="A/G_AdeGlyc_MutY"/>
</dbReference>
<comment type="cofactor">
    <cofactor evidence="14">
        <name>[4Fe-4S] cluster</name>
        <dbReference type="ChEBI" id="CHEBI:49883"/>
    </cofactor>
    <text evidence="14">Binds 1 [4Fe-4S] cluster.</text>
</comment>
<evidence type="ECO:0000313" key="16">
    <source>
        <dbReference type="EMBL" id="BDS14144.1"/>
    </source>
</evidence>
<evidence type="ECO:0000256" key="8">
    <source>
        <dbReference type="ARBA" id="ARBA00022763"/>
    </source>
</evidence>
<evidence type="ECO:0000313" key="17">
    <source>
        <dbReference type="Proteomes" id="UP001060919"/>
    </source>
</evidence>
<reference evidence="16" key="1">
    <citation type="submission" date="2022-09" db="EMBL/GenBank/DDBJ databases">
        <title>Aureispira anguillicida sp. nov., isolated from Leptocephalus of Japanese eel Anguilla japonica.</title>
        <authorList>
            <person name="Yuasa K."/>
            <person name="Mekata T."/>
            <person name="Ikunari K."/>
        </authorList>
    </citation>
    <scope>NUCLEOTIDE SEQUENCE</scope>
    <source>
        <strain evidence="16">EL160426</strain>
    </source>
</reference>
<dbReference type="InterPro" id="IPR000445">
    <property type="entry name" value="HhH_motif"/>
</dbReference>
<dbReference type="Pfam" id="PF00730">
    <property type="entry name" value="HhH-GPD"/>
    <property type="match status" value="1"/>
</dbReference>
<keyword evidence="9" id="KW-0378">Hydrolase</keyword>
<dbReference type="RefSeq" id="WP_264789374.1">
    <property type="nucleotide sequence ID" value="NZ_AP026867.1"/>
</dbReference>
<dbReference type="Gene3D" id="1.10.1670.10">
    <property type="entry name" value="Helix-hairpin-Helix base-excision DNA repair enzymes (C-terminal)"/>
    <property type="match status" value="1"/>
</dbReference>
<dbReference type="SUPFAM" id="SSF55811">
    <property type="entry name" value="Nudix"/>
    <property type="match status" value="1"/>
</dbReference>
<feature type="domain" description="HhH-GPD" evidence="15">
    <location>
        <begin position="39"/>
        <end position="190"/>
    </location>
</feature>
<comment type="similarity">
    <text evidence="3 14">Belongs to the Nth/MutY family.</text>
</comment>
<organism evidence="16 17">
    <name type="scientific">Aureispira anguillae</name>
    <dbReference type="NCBI Taxonomy" id="2864201"/>
    <lineage>
        <taxon>Bacteria</taxon>
        <taxon>Pseudomonadati</taxon>
        <taxon>Bacteroidota</taxon>
        <taxon>Saprospiria</taxon>
        <taxon>Saprospirales</taxon>
        <taxon>Saprospiraceae</taxon>
        <taxon>Aureispira</taxon>
    </lineage>
</organism>
<dbReference type="EC" id="3.2.2.31" evidence="4 14"/>
<dbReference type="GO" id="GO:0032357">
    <property type="term" value="F:oxidized purine DNA binding"/>
    <property type="evidence" value="ECO:0007669"/>
    <property type="project" value="TreeGrafter"/>
</dbReference>
<dbReference type="CDD" id="cd03431">
    <property type="entry name" value="NUDIX_DNA_Glycosylase_C-MutY"/>
    <property type="match status" value="1"/>
</dbReference>
<dbReference type="GO" id="GO:0006284">
    <property type="term" value="P:base-excision repair"/>
    <property type="evidence" value="ECO:0007669"/>
    <property type="project" value="UniProtKB-UniRule"/>
</dbReference>
<evidence type="ECO:0000256" key="10">
    <source>
        <dbReference type="ARBA" id="ARBA00023004"/>
    </source>
</evidence>
<dbReference type="GO" id="GO:0051539">
    <property type="term" value="F:4 iron, 4 sulfur cluster binding"/>
    <property type="evidence" value="ECO:0007669"/>
    <property type="project" value="UniProtKB-UniRule"/>
</dbReference>
<dbReference type="NCBIfam" id="TIGR01084">
    <property type="entry name" value="mutY"/>
    <property type="match status" value="1"/>
</dbReference>
<dbReference type="InterPro" id="IPR023170">
    <property type="entry name" value="HhH_base_excis_C"/>
</dbReference>
<dbReference type="InterPro" id="IPR044298">
    <property type="entry name" value="MIG/MutY"/>
</dbReference>
<evidence type="ECO:0000256" key="7">
    <source>
        <dbReference type="ARBA" id="ARBA00022723"/>
    </source>
</evidence>
<proteinExistence type="inferred from homology"/>
<evidence type="ECO:0000256" key="9">
    <source>
        <dbReference type="ARBA" id="ARBA00022801"/>
    </source>
</evidence>
<keyword evidence="11" id="KW-0411">Iron-sulfur</keyword>
<evidence type="ECO:0000256" key="13">
    <source>
        <dbReference type="ARBA" id="ARBA00023295"/>
    </source>
</evidence>
<evidence type="ECO:0000256" key="4">
    <source>
        <dbReference type="ARBA" id="ARBA00012045"/>
    </source>
</evidence>
<keyword evidence="13 14" id="KW-0326">Glycosidase</keyword>
<evidence type="ECO:0000256" key="6">
    <source>
        <dbReference type="ARBA" id="ARBA00022485"/>
    </source>
</evidence>
<keyword evidence="8 14" id="KW-0227">DNA damage</keyword>
<evidence type="ECO:0000259" key="15">
    <source>
        <dbReference type="SMART" id="SM00478"/>
    </source>
</evidence>
<dbReference type="KEGG" id="aup:AsAng_0049160"/>
<dbReference type="PANTHER" id="PTHR42944">
    <property type="entry name" value="ADENINE DNA GLYCOSYLASE"/>
    <property type="match status" value="1"/>
</dbReference>
<accession>A0A915YJ53</accession>
<comment type="catalytic activity">
    <reaction evidence="1 14">
        <text>Hydrolyzes free adenine bases from 7,8-dihydro-8-oxoguanine:adenine mismatched double-stranded DNA, leaving an apurinic site.</text>
        <dbReference type="EC" id="3.2.2.31"/>
    </reaction>
</comment>
<keyword evidence="17" id="KW-1185">Reference proteome</keyword>
<dbReference type="InterPro" id="IPR003265">
    <property type="entry name" value="HhH-GPD_domain"/>
</dbReference>
<dbReference type="SUPFAM" id="SSF48150">
    <property type="entry name" value="DNA-glycosylase"/>
    <property type="match status" value="1"/>
</dbReference>
<dbReference type="InterPro" id="IPR015797">
    <property type="entry name" value="NUDIX_hydrolase-like_dom_sf"/>
</dbReference>
<evidence type="ECO:0000256" key="14">
    <source>
        <dbReference type="RuleBase" id="RU365096"/>
    </source>
</evidence>
<dbReference type="EMBL" id="AP026867">
    <property type="protein sequence ID" value="BDS14144.1"/>
    <property type="molecule type" value="Genomic_DNA"/>
</dbReference>
<evidence type="ECO:0000256" key="1">
    <source>
        <dbReference type="ARBA" id="ARBA00000843"/>
    </source>
</evidence>
<dbReference type="GO" id="GO:0035485">
    <property type="term" value="F:adenine/guanine mispair binding"/>
    <property type="evidence" value="ECO:0007669"/>
    <property type="project" value="TreeGrafter"/>
</dbReference>
<protein>
    <recommendedName>
        <fullName evidence="5 14">Adenine DNA glycosylase</fullName>
        <ecNumber evidence="4 14">3.2.2.31</ecNumber>
    </recommendedName>
</protein>
<evidence type="ECO:0000256" key="12">
    <source>
        <dbReference type="ARBA" id="ARBA00023204"/>
    </source>
</evidence>
<keyword evidence="12" id="KW-0234">DNA repair</keyword>
<dbReference type="AlphaFoldDB" id="A0A915YJ53"/>
<dbReference type="SMART" id="SM00478">
    <property type="entry name" value="ENDO3c"/>
    <property type="match status" value="1"/>
</dbReference>
<evidence type="ECO:0000256" key="11">
    <source>
        <dbReference type="ARBA" id="ARBA00023014"/>
    </source>
</evidence>
<dbReference type="Gene3D" id="3.90.79.10">
    <property type="entry name" value="Nucleoside Triphosphate Pyrophosphohydrolase"/>
    <property type="match status" value="1"/>
</dbReference>
<dbReference type="GO" id="GO:0006298">
    <property type="term" value="P:mismatch repair"/>
    <property type="evidence" value="ECO:0007669"/>
    <property type="project" value="TreeGrafter"/>
</dbReference>
<dbReference type="Proteomes" id="UP001060919">
    <property type="component" value="Chromosome"/>
</dbReference>
<keyword evidence="10 14" id="KW-0408">Iron</keyword>
<sequence>MNKIPFFTEKLLDWYQPDERPLPWKAIKNPYFIWLSEIILQQTRVQQGLPYYIKFVEQFPTITDLAGASQDEVFKLWEGLGYYSRARNLHAAAQMVRDDYAGVFPSTYPEIRALKGVGEYTAAAIASFAYDLPYAVVDGNVYRVLSRFFGIDTPIDTTAGKKEFRLRADELLDRNNPAVYNQAIMDFGATHCTPKAPKCETCLHQKQCVAFRENRVMNLPVKSKKIKKRSRYFYYLVLNKGTKIYLNKRSEKDIWADLYDFLLIELEQQVEGLFLMDALQKTSHWKTWFGKQKIVIDSISGIYKQTLSHQNINAIFIEIQLDASFFVENKDLIVIERKKIKNFAFPKIITNYLEAKKA</sequence>
<dbReference type="FunFam" id="1.10.340.30:FF:000002">
    <property type="entry name" value="Adenine DNA glycosylase"/>
    <property type="match status" value="1"/>
</dbReference>
<comment type="function">
    <text evidence="2">Adenine glycosylase active on G-A mispairs. MutY also corrects error-prone DNA synthesis past GO lesions which are due to the oxidatively damaged form of guanine: 7,8-dihydro-8-oxoguanine (8-oxo-dGTP).</text>
</comment>
<evidence type="ECO:0000256" key="2">
    <source>
        <dbReference type="ARBA" id="ARBA00002933"/>
    </source>
</evidence>
<evidence type="ECO:0000256" key="3">
    <source>
        <dbReference type="ARBA" id="ARBA00008343"/>
    </source>
</evidence>
<dbReference type="InterPro" id="IPR029119">
    <property type="entry name" value="MutY_C"/>
</dbReference>
<gene>
    <name evidence="16" type="ORF">AsAng_0049160</name>
</gene>